<name>A0A1X2F4N7_9MYCO</name>
<protein>
    <submittedName>
        <fullName evidence="2">Uncharacterized protein</fullName>
    </submittedName>
</protein>
<dbReference type="AlphaFoldDB" id="A0A1X2F4N7"/>
<feature type="transmembrane region" description="Helical" evidence="1">
    <location>
        <begin position="12"/>
        <end position="33"/>
    </location>
</feature>
<sequence>MRRRLTTIGQLGLGVLAGIGLYILCVLVMLILGGLTYSITLGALLAGVVSILIAVYLVVRKRDATSWPIIGGLVSFSVTWAVLAILDSPSTAFMWFR</sequence>
<evidence type="ECO:0000313" key="2">
    <source>
        <dbReference type="EMBL" id="ORX13366.1"/>
    </source>
</evidence>
<dbReference type="EMBL" id="LQQA01000023">
    <property type="protein sequence ID" value="ORX13366.1"/>
    <property type="molecule type" value="Genomic_DNA"/>
</dbReference>
<evidence type="ECO:0000313" key="3">
    <source>
        <dbReference type="Proteomes" id="UP000193964"/>
    </source>
</evidence>
<dbReference type="OrthoDB" id="9977120at2"/>
<reference evidence="2 3" key="1">
    <citation type="submission" date="2016-01" db="EMBL/GenBank/DDBJ databases">
        <title>The new phylogeny of the genus Mycobacterium.</title>
        <authorList>
            <person name="Tarcisio F."/>
            <person name="Conor M."/>
            <person name="Antonella G."/>
            <person name="Elisabetta G."/>
            <person name="Giulia F.S."/>
            <person name="Sara T."/>
            <person name="Anna F."/>
            <person name="Clotilde B."/>
            <person name="Roberto B."/>
            <person name="Veronica D.S."/>
            <person name="Fabio R."/>
            <person name="Monica P."/>
            <person name="Olivier J."/>
            <person name="Enrico T."/>
            <person name="Nicola S."/>
        </authorList>
    </citation>
    <scope>NUCLEOTIDE SEQUENCE [LARGE SCALE GENOMIC DNA]</scope>
    <source>
        <strain evidence="2 3">ATCC 700010</strain>
    </source>
</reference>
<gene>
    <name evidence="2" type="ORF">AWC31_02270</name>
</gene>
<evidence type="ECO:0000256" key="1">
    <source>
        <dbReference type="SAM" id="Phobius"/>
    </source>
</evidence>
<feature type="transmembrane region" description="Helical" evidence="1">
    <location>
        <begin position="39"/>
        <end position="59"/>
    </location>
</feature>
<dbReference type="Proteomes" id="UP000193964">
    <property type="component" value="Unassembled WGS sequence"/>
</dbReference>
<accession>A0A1X2F4N7</accession>
<dbReference type="RefSeq" id="WP_085145929.1">
    <property type="nucleotide sequence ID" value="NZ_JACKUA010000035.1"/>
</dbReference>
<keyword evidence="1" id="KW-0472">Membrane</keyword>
<keyword evidence="1" id="KW-0812">Transmembrane</keyword>
<comment type="caution">
    <text evidence="2">The sequence shown here is derived from an EMBL/GenBank/DDBJ whole genome shotgun (WGS) entry which is preliminary data.</text>
</comment>
<feature type="transmembrane region" description="Helical" evidence="1">
    <location>
        <begin position="66"/>
        <end position="86"/>
    </location>
</feature>
<proteinExistence type="predicted"/>
<organism evidence="2 3">
    <name type="scientific">Mycolicibacterium wolinskyi</name>
    <dbReference type="NCBI Taxonomy" id="59750"/>
    <lineage>
        <taxon>Bacteria</taxon>
        <taxon>Bacillati</taxon>
        <taxon>Actinomycetota</taxon>
        <taxon>Actinomycetes</taxon>
        <taxon>Mycobacteriales</taxon>
        <taxon>Mycobacteriaceae</taxon>
        <taxon>Mycolicibacterium</taxon>
    </lineage>
</organism>
<keyword evidence="1" id="KW-1133">Transmembrane helix</keyword>